<evidence type="ECO:0000313" key="4">
    <source>
        <dbReference type="EMBL" id="CDW75364.1"/>
    </source>
</evidence>
<keyword evidence="4" id="KW-0808">Transferase</keyword>
<dbReference type="InterPro" id="IPR011009">
    <property type="entry name" value="Kinase-like_dom_sf"/>
</dbReference>
<sequence length="298" mass="34888">MRPNYSRLSTQPQENSDDQCYPPLMKGFKFDRILGRGGYGCVCLYVKNDIKVAIKFEKTDGNFQVNTILNESLILKKLSKNKVNFEPAYIDHGLAKHAMKGKEINYNYLMLSYLDEPLVDYYERKKQSLNISKIFLGMLDALQQIHDAGIIHRDISLNNFMVKNDSIKIIDFGTSREYMLRDNQHISLQTGKQLRGTTYTASSFNHQGYELSRRDDIISMIYCAMTLILDKLPWYEESLNYNAKDAQQQILSSSILQKKIEMFEKRQDFEDDRIIKLLELIKTIEKCSFDKRPDYQYI</sequence>
<dbReference type="AlphaFoldDB" id="A0A078A3N8"/>
<evidence type="ECO:0000313" key="5">
    <source>
        <dbReference type="Proteomes" id="UP000039865"/>
    </source>
</evidence>
<accession>A0A078A3N8</accession>
<dbReference type="Pfam" id="PF00069">
    <property type="entry name" value="Pkinase"/>
    <property type="match status" value="1"/>
</dbReference>
<dbReference type="PROSITE" id="PS50011">
    <property type="entry name" value="PROTEIN_KINASE_DOM"/>
    <property type="match status" value="1"/>
</dbReference>
<dbReference type="InterPro" id="IPR000719">
    <property type="entry name" value="Prot_kinase_dom"/>
</dbReference>
<dbReference type="PROSITE" id="PS00107">
    <property type="entry name" value="PROTEIN_KINASE_ATP"/>
    <property type="match status" value="1"/>
</dbReference>
<dbReference type="OrthoDB" id="5979581at2759"/>
<dbReference type="InterPro" id="IPR008266">
    <property type="entry name" value="Tyr_kinase_AS"/>
</dbReference>
<dbReference type="Proteomes" id="UP000039865">
    <property type="component" value="Unassembled WGS sequence"/>
</dbReference>
<evidence type="ECO:0000256" key="2">
    <source>
        <dbReference type="PROSITE-ProRule" id="PRU10141"/>
    </source>
</evidence>
<proteinExistence type="predicted"/>
<dbReference type="EMBL" id="CCKQ01004210">
    <property type="protein sequence ID" value="CDW75364.1"/>
    <property type="molecule type" value="Genomic_DNA"/>
</dbReference>
<evidence type="ECO:0000259" key="3">
    <source>
        <dbReference type="PROSITE" id="PS50011"/>
    </source>
</evidence>
<keyword evidence="2" id="KW-0547">Nucleotide-binding</keyword>
<evidence type="ECO:0000256" key="1">
    <source>
        <dbReference type="ARBA" id="ARBA00023860"/>
    </source>
</evidence>
<dbReference type="InterPro" id="IPR050235">
    <property type="entry name" value="CK1_Ser-Thr_kinase"/>
</dbReference>
<dbReference type="GO" id="GO:0004672">
    <property type="term" value="F:protein kinase activity"/>
    <property type="evidence" value="ECO:0007669"/>
    <property type="project" value="InterPro"/>
</dbReference>
<dbReference type="InParanoid" id="A0A078A3N8"/>
<reference evidence="4 5" key="1">
    <citation type="submission" date="2014-06" db="EMBL/GenBank/DDBJ databases">
        <authorList>
            <person name="Swart Estienne"/>
        </authorList>
    </citation>
    <scope>NUCLEOTIDE SEQUENCE [LARGE SCALE GENOMIC DNA]</scope>
    <source>
        <strain evidence="4 5">130c</strain>
    </source>
</reference>
<keyword evidence="5" id="KW-1185">Reference proteome</keyword>
<keyword evidence="2" id="KW-0067">ATP-binding</keyword>
<dbReference type="PROSITE" id="PS00109">
    <property type="entry name" value="PROTEIN_KINASE_TYR"/>
    <property type="match status" value="1"/>
</dbReference>
<dbReference type="PANTHER" id="PTHR11909">
    <property type="entry name" value="CASEIN KINASE-RELATED"/>
    <property type="match status" value="1"/>
</dbReference>
<protein>
    <recommendedName>
        <fullName evidence="1">Casein kinase I</fullName>
    </recommendedName>
</protein>
<keyword evidence="4" id="KW-0418">Kinase</keyword>
<dbReference type="GO" id="GO:0005524">
    <property type="term" value="F:ATP binding"/>
    <property type="evidence" value="ECO:0007669"/>
    <property type="project" value="UniProtKB-UniRule"/>
</dbReference>
<gene>
    <name evidence="4" type="primary">Contig2014.g2172</name>
    <name evidence="4" type="ORF">STYLEM_4353</name>
</gene>
<dbReference type="Gene3D" id="1.10.510.10">
    <property type="entry name" value="Transferase(Phosphotransferase) domain 1"/>
    <property type="match status" value="1"/>
</dbReference>
<organism evidence="4 5">
    <name type="scientific">Stylonychia lemnae</name>
    <name type="common">Ciliate</name>
    <dbReference type="NCBI Taxonomy" id="5949"/>
    <lineage>
        <taxon>Eukaryota</taxon>
        <taxon>Sar</taxon>
        <taxon>Alveolata</taxon>
        <taxon>Ciliophora</taxon>
        <taxon>Intramacronucleata</taxon>
        <taxon>Spirotrichea</taxon>
        <taxon>Stichotrichia</taxon>
        <taxon>Sporadotrichida</taxon>
        <taxon>Oxytrichidae</taxon>
        <taxon>Stylonychinae</taxon>
        <taxon>Stylonychia</taxon>
    </lineage>
</organism>
<feature type="binding site" evidence="2">
    <location>
        <position position="55"/>
    </location>
    <ligand>
        <name>ATP</name>
        <dbReference type="ChEBI" id="CHEBI:30616"/>
    </ligand>
</feature>
<feature type="domain" description="Protein kinase" evidence="3">
    <location>
        <begin position="28"/>
        <end position="298"/>
    </location>
</feature>
<name>A0A078A3N8_STYLE</name>
<dbReference type="InterPro" id="IPR017441">
    <property type="entry name" value="Protein_kinase_ATP_BS"/>
</dbReference>
<dbReference type="SUPFAM" id="SSF56112">
    <property type="entry name" value="Protein kinase-like (PK-like)"/>
    <property type="match status" value="1"/>
</dbReference>